<dbReference type="Proteomes" id="UP001161580">
    <property type="component" value="Unassembled WGS sequence"/>
</dbReference>
<comment type="caution">
    <text evidence="2">The sequence shown here is derived from an EMBL/GenBank/DDBJ whole genome shotgun (WGS) entry which is preliminary data.</text>
</comment>
<dbReference type="Gene3D" id="2.30.30.50">
    <property type="match status" value="1"/>
</dbReference>
<dbReference type="InterPro" id="IPR024690">
    <property type="entry name" value="CN_hydtase_beta_dom_C"/>
</dbReference>
<organism evidence="2 3">
    <name type="scientific">Ferirhizobium litorale</name>
    <dbReference type="NCBI Taxonomy" id="2927786"/>
    <lineage>
        <taxon>Bacteria</taxon>
        <taxon>Pseudomonadati</taxon>
        <taxon>Pseudomonadota</taxon>
        <taxon>Alphaproteobacteria</taxon>
        <taxon>Hyphomicrobiales</taxon>
        <taxon>Rhizobiaceae</taxon>
        <taxon>Ferirhizobium</taxon>
    </lineage>
</organism>
<keyword evidence="3" id="KW-1185">Reference proteome</keyword>
<name>A0AAE3U1N3_9HYPH</name>
<proteinExistence type="predicted"/>
<evidence type="ECO:0000313" key="3">
    <source>
        <dbReference type="Proteomes" id="UP001161580"/>
    </source>
</evidence>
<dbReference type="Pfam" id="PF02211">
    <property type="entry name" value="NHase_beta_C"/>
    <property type="match status" value="1"/>
</dbReference>
<protein>
    <submittedName>
        <fullName evidence="2">Nitrile hydratase subunit beta</fullName>
    </submittedName>
</protein>
<sequence length="110" mass="12413">MTAQTIAQTVVPALGEIPDFQVGDRVRTAVRFPVGHYRLPTYLRGKTGVVERVIPTMGVDNEEEGYGRNAGSKGHYYRIAIPMTEIWAEYKGQATDGLRIEVFETWLERI</sequence>
<dbReference type="SUPFAM" id="SSF50090">
    <property type="entry name" value="Electron transport accessory proteins"/>
    <property type="match status" value="1"/>
</dbReference>
<evidence type="ECO:0000259" key="1">
    <source>
        <dbReference type="Pfam" id="PF02211"/>
    </source>
</evidence>
<feature type="domain" description="Nitrile hydratase beta subunit" evidence="1">
    <location>
        <begin position="17"/>
        <end position="108"/>
    </location>
</feature>
<reference evidence="2" key="1">
    <citation type="submission" date="2022-03" db="EMBL/GenBank/DDBJ databases">
        <title>Fererhizobium litorale gen. nov., sp. nov., isolated from sandy sediments of the Sea of Japan seashore.</title>
        <authorList>
            <person name="Romanenko L."/>
            <person name="Kurilenko V."/>
            <person name="Otstavnykh N."/>
            <person name="Svetashev V."/>
            <person name="Tekutyeva L."/>
            <person name="Isaeva M."/>
            <person name="Mikhailov V."/>
        </authorList>
    </citation>
    <scope>NUCLEOTIDE SEQUENCE</scope>
    <source>
        <strain evidence="2">KMM 9576</strain>
    </source>
</reference>
<dbReference type="EMBL" id="JALDYZ010000001">
    <property type="protein sequence ID" value="MDI7920473.1"/>
    <property type="molecule type" value="Genomic_DNA"/>
</dbReference>
<dbReference type="RefSeq" id="WP_311784671.1">
    <property type="nucleotide sequence ID" value="NZ_JALDYY010000001.1"/>
</dbReference>
<accession>A0AAE3U1N3</accession>
<gene>
    <name evidence="2" type="ORF">MRS75_00065</name>
</gene>
<dbReference type="InterPro" id="IPR008990">
    <property type="entry name" value="Elect_transpt_acc-like_dom_sf"/>
</dbReference>
<dbReference type="AlphaFoldDB" id="A0AAE3U1N3"/>
<evidence type="ECO:0000313" key="2">
    <source>
        <dbReference type="EMBL" id="MDI7920473.1"/>
    </source>
</evidence>